<evidence type="ECO:0000313" key="3">
    <source>
        <dbReference type="Proteomes" id="UP000005238"/>
    </source>
</evidence>
<feature type="region of interest" description="Disordered" evidence="1">
    <location>
        <begin position="350"/>
        <end position="443"/>
    </location>
</feature>
<dbReference type="VEuPathDB" id="FungiDB:KRP23_10938"/>
<protein>
    <submittedName>
        <fullName evidence="2">Uncharacterized protein</fullName>
    </submittedName>
</protein>
<evidence type="ECO:0000313" key="2">
    <source>
        <dbReference type="EnsemblProtists" id="Phyra74353"/>
    </source>
</evidence>
<dbReference type="VEuPathDB" id="FungiDB:KRP22_11820"/>
<feature type="region of interest" description="Disordered" evidence="1">
    <location>
        <begin position="549"/>
        <end position="581"/>
    </location>
</feature>
<dbReference type="AlphaFoldDB" id="H3GF90"/>
<accession>H3GF90</accession>
<dbReference type="EMBL" id="DS566004">
    <property type="status" value="NOT_ANNOTATED_CDS"/>
    <property type="molecule type" value="Genomic_DNA"/>
</dbReference>
<feature type="compositionally biased region" description="Acidic residues" evidence="1">
    <location>
        <begin position="350"/>
        <end position="364"/>
    </location>
</feature>
<name>H3GF90_PHYRM</name>
<dbReference type="Proteomes" id="UP000005238">
    <property type="component" value="Unassembled WGS sequence"/>
</dbReference>
<dbReference type="HOGENOM" id="CLU_432459_0_0_1"/>
<sequence length="633" mass="69094">MTGESLVKASASITTTTADETTKVIAGLPSPVPAADGKTIHSSITCTTFAEGCSFTSTLGDLFHHSSSWSATVPTHDVDDYVFWRYSIDTENWHTWSDAATLTFTTAESTVYVEAWTHCGQAYQDSFKVVLHPHSSHNACAAFTSMWTENSPSPQADVEAHKCAYPGSDFVMMTFAYDSESGAIHDTSTVKGKYTDVKCYVKLAEGGALSQVTETELPLAWPSSPSGRIQISKQLAFELAHDPETAQNTDVAVRCDFTFSFFNSGLTKVEPCPHTFTITDCNDPGLAEPGTEVLTLTSIREKKEEKKKEDGERNEVSGTSNAGEVKWNAYRGFGAFRFVVRAADFDEPMDYSDAKEDDEEDNLEEKEAMPELSEAAAVSAGRSGGVRSLARNLTEELNEVAGPEPANGYDEDESDDHRSSAMVEDANSRPNGGRPPLNGDTPAANRVLGRYLELMKVKSNWMRSFAPEVVRQAIWMELGGELTVPMESWNTRQVAEDTVQLLRAMGCEPQAFPSEADLRAWAPEDAATALRKWKQKLRSAFGVAEAGVSRPPNVRHASDPVDPSMIPLPLTPGRRPRGSTEAGVFSAQGATSTYFQDSHMVTPRSVRRTERLAREAEGYRTAPTAGRSASRTL</sequence>
<keyword evidence="3" id="KW-1185">Reference proteome</keyword>
<feature type="compositionally biased region" description="Low complexity" evidence="1">
    <location>
        <begin position="375"/>
        <end position="391"/>
    </location>
</feature>
<feature type="region of interest" description="Disordered" evidence="1">
    <location>
        <begin position="613"/>
        <end position="633"/>
    </location>
</feature>
<dbReference type="EnsemblProtists" id="Phyra74353">
    <property type="protein sequence ID" value="Phyra74353"/>
    <property type="gene ID" value="Phyra74353"/>
</dbReference>
<reference evidence="2" key="2">
    <citation type="submission" date="2015-06" db="UniProtKB">
        <authorList>
            <consortium name="EnsemblProtists"/>
        </authorList>
    </citation>
    <scope>IDENTIFICATION</scope>
    <source>
        <strain evidence="2">Pr102</strain>
    </source>
</reference>
<proteinExistence type="predicted"/>
<organism evidence="2 3">
    <name type="scientific">Phytophthora ramorum</name>
    <name type="common">Sudden oak death agent</name>
    <dbReference type="NCBI Taxonomy" id="164328"/>
    <lineage>
        <taxon>Eukaryota</taxon>
        <taxon>Sar</taxon>
        <taxon>Stramenopiles</taxon>
        <taxon>Oomycota</taxon>
        <taxon>Peronosporomycetes</taxon>
        <taxon>Peronosporales</taxon>
        <taxon>Peronosporaceae</taxon>
        <taxon>Phytophthora</taxon>
    </lineage>
</organism>
<evidence type="ECO:0000256" key="1">
    <source>
        <dbReference type="SAM" id="MobiDB-lite"/>
    </source>
</evidence>
<reference evidence="3" key="1">
    <citation type="journal article" date="2006" name="Science">
        <title>Phytophthora genome sequences uncover evolutionary origins and mechanisms of pathogenesis.</title>
        <authorList>
            <person name="Tyler B.M."/>
            <person name="Tripathy S."/>
            <person name="Zhang X."/>
            <person name="Dehal P."/>
            <person name="Jiang R.H."/>
            <person name="Aerts A."/>
            <person name="Arredondo F.D."/>
            <person name="Baxter L."/>
            <person name="Bensasson D."/>
            <person name="Beynon J.L."/>
            <person name="Chapman J."/>
            <person name="Damasceno C.M."/>
            <person name="Dorrance A.E."/>
            <person name="Dou D."/>
            <person name="Dickerman A.W."/>
            <person name="Dubchak I.L."/>
            <person name="Garbelotto M."/>
            <person name="Gijzen M."/>
            <person name="Gordon S.G."/>
            <person name="Govers F."/>
            <person name="Grunwald N.J."/>
            <person name="Huang W."/>
            <person name="Ivors K.L."/>
            <person name="Jones R.W."/>
            <person name="Kamoun S."/>
            <person name="Krampis K."/>
            <person name="Lamour K.H."/>
            <person name="Lee M.K."/>
            <person name="McDonald W.H."/>
            <person name="Medina M."/>
            <person name="Meijer H.J."/>
            <person name="Nordberg E.K."/>
            <person name="Maclean D.J."/>
            <person name="Ospina-Giraldo M.D."/>
            <person name="Morris P.F."/>
            <person name="Phuntumart V."/>
            <person name="Putnam N.H."/>
            <person name="Rash S."/>
            <person name="Rose J.K."/>
            <person name="Sakihama Y."/>
            <person name="Salamov A.A."/>
            <person name="Savidor A."/>
            <person name="Scheuring C.F."/>
            <person name="Smith B.M."/>
            <person name="Sobral B.W."/>
            <person name="Terry A."/>
            <person name="Torto-Alalibo T.A."/>
            <person name="Win J."/>
            <person name="Xu Z."/>
            <person name="Zhang H."/>
            <person name="Grigoriev I.V."/>
            <person name="Rokhsar D.S."/>
            <person name="Boore J.L."/>
        </authorList>
    </citation>
    <scope>NUCLEOTIDE SEQUENCE [LARGE SCALE GENOMIC DNA]</scope>
    <source>
        <strain evidence="3">Pr102</strain>
    </source>
</reference>
<dbReference type="InParanoid" id="H3GF90"/>